<feature type="non-terminal residue" evidence="8">
    <location>
        <position position="101"/>
    </location>
</feature>
<accession>A0A653D1Y1</accession>
<dbReference type="InterPro" id="IPR006612">
    <property type="entry name" value="THAP_Znf"/>
</dbReference>
<dbReference type="Pfam" id="PF05485">
    <property type="entry name" value="THAP"/>
    <property type="match status" value="1"/>
</dbReference>
<feature type="domain" description="THAP-type" evidence="7">
    <location>
        <begin position="1"/>
        <end position="42"/>
    </location>
</feature>
<dbReference type="Proteomes" id="UP000410492">
    <property type="component" value="Unassembled WGS sequence"/>
</dbReference>
<evidence type="ECO:0000256" key="2">
    <source>
        <dbReference type="ARBA" id="ARBA00022771"/>
    </source>
</evidence>
<keyword evidence="4 5" id="KW-0238">DNA-binding</keyword>
<dbReference type="GO" id="GO:0008270">
    <property type="term" value="F:zinc ion binding"/>
    <property type="evidence" value="ECO:0007669"/>
    <property type="project" value="UniProtKB-KW"/>
</dbReference>
<dbReference type="PROSITE" id="PS50950">
    <property type="entry name" value="ZF_THAP"/>
    <property type="match status" value="1"/>
</dbReference>
<evidence type="ECO:0000256" key="6">
    <source>
        <dbReference type="SAM" id="MobiDB-lite"/>
    </source>
</evidence>
<name>A0A653D1Y1_CALMS</name>
<keyword evidence="3" id="KW-0862">Zinc</keyword>
<evidence type="ECO:0000313" key="9">
    <source>
        <dbReference type="Proteomes" id="UP000410492"/>
    </source>
</evidence>
<keyword evidence="9" id="KW-1185">Reference proteome</keyword>
<organism evidence="8 9">
    <name type="scientific">Callosobruchus maculatus</name>
    <name type="common">Southern cowpea weevil</name>
    <name type="synonym">Pulse bruchid</name>
    <dbReference type="NCBI Taxonomy" id="64391"/>
    <lineage>
        <taxon>Eukaryota</taxon>
        <taxon>Metazoa</taxon>
        <taxon>Ecdysozoa</taxon>
        <taxon>Arthropoda</taxon>
        <taxon>Hexapoda</taxon>
        <taxon>Insecta</taxon>
        <taxon>Pterygota</taxon>
        <taxon>Neoptera</taxon>
        <taxon>Endopterygota</taxon>
        <taxon>Coleoptera</taxon>
        <taxon>Polyphaga</taxon>
        <taxon>Cucujiformia</taxon>
        <taxon>Chrysomeloidea</taxon>
        <taxon>Chrysomelidae</taxon>
        <taxon>Bruchinae</taxon>
        <taxon>Bruchini</taxon>
        <taxon>Callosobruchus</taxon>
    </lineage>
</organism>
<reference evidence="8 9" key="1">
    <citation type="submission" date="2019-01" db="EMBL/GenBank/DDBJ databases">
        <authorList>
            <person name="Sayadi A."/>
        </authorList>
    </citation>
    <scope>NUCLEOTIDE SEQUENCE [LARGE SCALE GENOMIC DNA]</scope>
</reference>
<evidence type="ECO:0000256" key="4">
    <source>
        <dbReference type="ARBA" id="ARBA00023125"/>
    </source>
</evidence>
<dbReference type="GO" id="GO:0003677">
    <property type="term" value="F:DNA binding"/>
    <property type="evidence" value="ECO:0007669"/>
    <property type="project" value="UniProtKB-UniRule"/>
</dbReference>
<proteinExistence type="predicted"/>
<gene>
    <name evidence="8" type="ORF">CALMAC_LOCUS13734</name>
</gene>
<dbReference type="SUPFAM" id="SSF57716">
    <property type="entry name" value="Glucocorticoid receptor-like (DNA-binding domain)"/>
    <property type="match status" value="1"/>
</dbReference>
<dbReference type="AlphaFoldDB" id="A0A653D1Y1"/>
<evidence type="ECO:0000256" key="1">
    <source>
        <dbReference type="ARBA" id="ARBA00022723"/>
    </source>
</evidence>
<evidence type="ECO:0000313" key="8">
    <source>
        <dbReference type="EMBL" id="VEN54187.1"/>
    </source>
</evidence>
<feature type="compositionally biased region" description="Basic and acidic residues" evidence="6">
    <location>
        <begin position="90"/>
        <end position="101"/>
    </location>
</feature>
<evidence type="ECO:0000259" key="7">
    <source>
        <dbReference type="PROSITE" id="PS50950"/>
    </source>
</evidence>
<feature type="compositionally biased region" description="Basic and acidic residues" evidence="6">
    <location>
        <begin position="53"/>
        <end position="67"/>
    </location>
</feature>
<dbReference type="OrthoDB" id="6780995at2759"/>
<protein>
    <recommendedName>
        <fullName evidence="7">THAP-type domain-containing protein</fullName>
    </recommendedName>
</protein>
<evidence type="ECO:0000256" key="3">
    <source>
        <dbReference type="ARBA" id="ARBA00022833"/>
    </source>
</evidence>
<feature type="region of interest" description="Disordered" evidence="6">
    <location>
        <begin position="53"/>
        <end position="101"/>
    </location>
</feature>
<sequence>MRIEGWKPTSNDRLCSKHFEQNFLHQTNQKVYLLKGAVPTIFDELPEYLRPKIAKDRKRPRERDVHPEPSPSTSALAAQDDSPRKKKLRRELLLQKDKNKE</sequence>
<keyword evidence="1" id="KW-0479">Metal-binding</keyword>
<dbReference type="EMBL" id="CAACVG010009784">
    <property type="protein sequence ID" value="VEN54187.1"/>
    <property type="molecule type" value="Genomic_DNA"/>
</dbReference>
<keyword evidence="2 5" id="KW-0863">Zinc-finger</keyword>
<evidence type="ECO:0000256" key="5">
    <source>
        <dbReference type="PROSITE-ProRule" id="PRU00309"/>
    </source>
</evidence>